<feature type="domain" description="Auxiliary Activity family 9 catalytic" evidence="17">
    <location>
        <begin position="18"/>
        <end position="218"/>
    </location>
</feature>
<proteinExistence type="inferred from homology"/>
<feature type="signal peptide" evidence="16">
    <location>
        <begin position="1"/>
        <end position="17"/>
    </location>
</feature>
<evidence type="ECO:0000313" key="19">
    <source>
        <dbReference type="Proteomes" id="UP001392437"/>
    </source>
</evidence>
<keyword evidence="19" id="KW-1185">Reference proteome</keyword>
<comment type="similarity">
    <text evidence="13">Belongs to the polysaccharide monooxygenase AA9 family.</text>
</comment>
<dbReference type="Proteomes" id="UP001392437">
    <property type="component" value="Unassembled WGS sequence"/>
</dbReference>
<evidence type="ECO:0000259" key="17">
    <source>
        <dbReference type="Pfam" id="PF03443"/>
    </source>
</evidence>
<protein>
    <recommendedName>
        <fullName evidence="15">lytic cellulose monooxygenase (C4-dehydrogenating)</fullName>
        <ecNumber evidence="15">1.14.99.56</ecNumber>
    </recommendedName>
</protein>
<evidence type="ECO:0000256" key="2">
    <source>
        <dbReference type="ARBA" id="ARBA00004613"/>
    </source>
</evidence>
<dbReference type="GO" id="GO:0005576">
    <property type="term" value="C:extracellular region"/>
    <property type="evidence" value="ECO:0007669"/>
    <property type="project" value="UniProtKB-SubCell"/>
</dbReference>
<dbReference type="GO" id="GO:0046872">
    <property type="term" value="F:metal ion binding"/>
    <property type="evidence" value="ECO:0007669"/>
    <property type="project" value="UniProtKB-KW"/>
</dbReference>
<evidence type="ECO:0000256" key="3">
    <source>
        <dbReference type="ARBA" id="ARBA00022525"/>
    </source>
</evidence>
<dbReference type="CDD" id="cd21175">
    <property type="entry name" value="LPMO_AA9"/>
    <property type="match status" value="1"/>
</dbReference>
<dbReference type="AlphaFoldDB" id="A0AAW0Q6P3"/>
<dbReference type="PANTHER" id="PTHR33353:SF10">
    <property type="entry name" value="ENDO-BETA-1,4-GLUCANASE D"/>
    <property type="match status" value="1"/>
</dbReference>
<name>A0AAW0Q6P3_9PEZI</name>
<evidence type="ECO:0000256" key="10">
    <source>
        <dbReference type="ARBA" id="ARBA00023157"/>
    </source>
</evidence>
<comment type="subcellular location">
    <subcellularLocation>
        <location evidence="2">Secreted</location>
    </subcellularLocation>
</comment>
<evidence type="ECO:0000313" key="18">
    <source>
        <dbReference type="EMBL" id="KAK8096286.1"/>
    </source>
</evidence>
<comment type="catalytic activity">
    <reaction evidence="14">
        <text>[(1-&gt;4)-beta-D-glucosyl]n+m + reduced acceptor + O2 = 4-dehydro-beta-D-glucosyl-[(1-&gt;4)-beta-D-glucosyl]n-1 + [(1-&gt;4)-beta-D-glucosyl]m + acceptor + H2O.</text>
        <dbReference type="EC" id="1.14.99.56"/>
    </reaction>
</comment>
<dbReference type="EMBL" id="JAQQWP010000011">
    <property type="protein sequence ID" value="KAK8096286.1"/>
    <property type="molecule type" value="Genomic_DNA"/>
</dbReference>
<keyword evidence="8" id="KW-0186">Copper</keyword>
<keyword evidence="3" id="KW-0964">Secreted</keyword>
<keyword evidence="4" id="KW-0479">Metal-binding</keyword>
<keyword evidence="10" id="KW-1015">Disulfide bond</keyword>
<dbReference type="GO" id="GO:0004497">
    <property type="term" value="F:monooxygenase activity"/>
    <property type="evidence" value="ECO:0007669"/>
    <property type="project" value="UniProtKB-KW"/>
</dbReference>
<evidence type="ECO:0000256" key="14">
    <source>
        <dbReference type="ARBA" id="ARBA00045077"/>
    </source>
</evidence>
<evidence type="ECO:0000256" key="4">
    <source>
        <dbReference type="ARBA" id="ARBA00022723"/>
    </source>
</evidence>
<keyword evidence="6" id="KW-0136">Cellulose degradation</keyword>
<dbReference type="EC" id="1.14.99.56" evidence="15"/>
<dbReference type="GO" id="GO:0030245">
    <property type="term" value="P:cellulose catabolic process"/>
    <property type="evidence" value="ECO:0007669"/>
    <property type="project" value="UniProtKB-KW"/>
</dbReference>
<evidence type="ECO:0000256" key="7">
    <source>
        <dbReference type="ARBA" id="ARBA00023002"/>
    </source>
</evidence>
<dbReference type="InterPro" id="IPR005103">
    <property type="entry name" value="AA9_LPMO"/>
</dbReference>
<reference evidence="18 19" key="1">
    <citation type="submission" date="2023-01" db="EMBL/GenBank/DDBJ databases">
        <title>Analysis of 21 Apiospora genomes using comparative genomics revels a genus with tremendous synthesis potential of carbohydrate active enzymes and secondary metabolites.</title>
        <authorList>
            <person name="Sorensen T."/>
        </authorList>
    </citation>
    <scope>NUCLEOTIDE SEQUENCE [LARGE SCALE GENOMIC DNA]</scope>
    <source>
        <strain evidence="18 19">CBS 117206</strain>
    </source>
</reference>
<evidence type="ECO:0000256" key="8">
    <source>
        <dbReference type="ARBA" id="ARBA00023008"/>
    </source>
</evidence>
<keyword evidence="11" id="KW-0119">Carbohydrate metabolism</keyword>
<dbReference type="Gene3D" id="2.70.50.70">
    <property type="match status" value="1"/>
</dbReference>
<evidence type="ECO:0000256" key="6">
    <source>
        <dbReference type="ARBA" id="ARBA00023001"/>
    </source>
</evidence>
<gene>
    <name evidence="18" type="ORF">PG999_014308</name>
</gene>
<dbReference type="Pfam" id="PF03443">
    <property type="entry name" value="AA9"/>
    <property type="match status" value="1"/>
</dbReference>
<evidence type="ECO:0000256" key="11">
    <source>
        <dbReference type="ARBA" id="ARBA00023277"/>
    </source>
</evidence>
<keyword evidence="12" id="KW-0624">Polysaccharide degradation</keyword>
<comment type="cofactor">
    <cofactor evidence="1">
        <name>Cu(2+)</name>
        <dbReference type="ChEBI" id="CHEBI:29036"/>
    </cofactor>
</comment>
<evidence type="ECO:0000256" key="13">
    <source>
        <dbReference type="ARBA" id="ARBA00044502"/>
    </source>
</evidence>
<evidence type="ECO:0000256" key="12">
    <source>
        <dbReference type="ARBA" id="ARBA00023326"/>
    </source>
</evidence>
<keyword evidence="5 16" id="KW-0732">Signal</keyword>
<dbReference type="InterPro" id="IPR049892">
    <property type="entry name" value="AA9"/>
</dbReference>
<evidence type="ECO:0000256" key="1">
    <source>
        <dbReference type="ARBA" id="ARBA00001973"/>
    </source>
</evidence>
<keyword evidence="9" id="KW-0503">Monooxygenase</keyword>
<evidence type="ECO:0000256" key="9">
    <source>
        <dbReference type="ARBA" id="ARBA00023033"/>
    </source>
</evidence>
<evidence type="ECO:0000256" key="5">
    <source>
        <dbReference type="ARBA" id="ARBA00022729"/>
    </source>
</evidence>
<evidence type="ECO:0000256" key="16">
    <source>
        <dbReference type="SAM" id="SignalP"/>
    </source>
</evidence>
<comment type="caution">
    <text evidence="18">The sequence shown here is derived from an EMBL/GenBank/DDBJ whole genome shotgun (WGS) entry which is preliminary data.</text>
</comment>
<evidence type="ECO:0000256" key="15">
    <source>
        <dbReference type="ARBA" id="ARBA00047174"/>
    </source>
</evidence>
<dbReference type="PANTHER" id="PTHR33353">
    <property type="entry name" value="PUTATIVE (AFU_ORTHOLOGUE AFUA_1G12560)-RELATED"/>
    <property type="match status" value="1"/>
</dbReference>
<sequence length="228" mass="24120">MKAFGIVLFALASAVHGHYTFPRLIANGATAQDWQYVRKTTNYQDDGPLTDLSSEQLRCYQLAPEQGTQTMRVAAGSEVGFTVDPVMSHPGTLQFYMTQVPAGQTAASFDGSGAWFKIFSQGPTISGGKYTWPTHGSPNATVQIPQCLAPGDYLLRVEHIALHFASSVGGAQFYIACGQLTVTGSGTKTFSGVSIPSLYGETDPGILIDIFPSVPTSYTAPGPAVVGC</sequence>
<accession>A0AAW0Q6P3</accession>
<feature type="chain" id="PRO_5043530572" description="lytic cellulose monooxygenase (C4-dehydrogenating)" evidence="16">
    <location>
        <begin position="18"/>
        <end position="228"/>
    </location>
</feature>
<keyword evidence="7" id="KW-0560">Oxidoreductase</keyword>
<organism evidence="18 19">
    <name type="scientific">Apiospora kogelbergensis</name>
    <dbReference type="NCBI Taxonomy" id="1337665"/>
    <lineage>
        <taxon>Eukaryota</taxon>
        <taxon>Fungi</taxon>
        <taxon>Dikarya</taxon>
        <taxon>Ascomycota</taxon>
        <taxon>Pezizomycotina</taxon>
        <taxon>Sordariomycetes</taxon>
        <taxon>Xylariomycetidae</taxon>
        <taxon>Amphisphaeriales</taxon>
        <taxon>Apiosporaceae</taxon>
        <taxon>Apiospora</taxon>
    </lineage>
</organism>